<dbReference type="RefSeq" id="WP_136853577.1">
    <property type="nucleotide sequence ID" value="NZ_SWCI01000007.1"/>
</dbReference>
<protein>
    <submittedName>
        <fullName evidence="1">Uncharacterized protein</fullName>
    </submittedName>
</protein>
<dbReference type="OrthoDB" id="5786920at2"/>
<dbReference type="EMBL" id="SWCI01000007">
    <property type="protein sequence ID" value="TKB48466.1"/>
    <property type="molecule type" value="Genomic_DNA"/>
</dbReference>
<accession>A0A4U1BD32</accession>
<comment type="caution">
    <text evidence="1">The sequence shown here is derived from an EMBL/GenBank/DDBJ whole genome shotgun (WGS) entry which is preliminary data.</text>
</comment>
<evidence type="ECO:0000313" key="2">
    <source>
        <dbReference type="Proteomes" id="UP000305674"/>
    </source>
</evidence>
<dbReference type="Proteomes" id="UP000305674">
    <property type="component" value="Unassembled WGS sequence"/>
</dbReference>
<sequence length="150" mass="17160">MLRSFLIILLFYPFILLADSLPRLLGEDQFGQPCAVDRATSLLLLSHDKASAHLAMEAISRLWPRGDAPLQLVVDTREVPSWVMSWFMLPKLRRHNTPLCLDDQGRMTQALAPGDGEVLLIELRRLVVERRRQFRDGETLGRALERLSSR</sequence>
<reference evidence="1 2" key="1">
    <citation type="submission" date="2019-04" db="EMBL/GenBank/DDBJ databases">
        <authorList>
            <person name="Hwang J.C."/>
        </authorList>
    </citation>
    <scope>NUCLEOTIDE SEQUENCE [LARGE SCALE GENOMIC DNA]</scope>
    <source>
        <strain evidence="1 2">IMCC35001</strain>
    </source>
</reference>
<keyword evidence="2" id="KW-1185">Reference proteome</keyword>
<proteinExistence type="predicted"/>
<gene>
    <name evidence="1" type="ORF">FCL40_12205</name>
</gene>
<dbReference type="AlphaFoldDB" id="A0A4U1BD32"/>
<name>A0A4U1BD32_9GAMM</name>
<organism evidence="1 2">
    <name type="scientific">Ferrimonas sediminicola</name>
    <dbReference type="NCBI Taxonomy" id="2569538"/>
    <lineage>
        <taxon>Bacteria</taxon>
        <taxon>Pseudomonadati</taxon>
        <taxon>Pseudomonadota</taxon>
        <taxon>Gammaproteobacteria</taxon>
        <taxon>Alteromonadales</taxon>
        <taxon>Ferrimonadaceae</taxon>
        <taxon>Ferrimonas</taxon>
    </lineage>
</organism>
<evidence type="ECO:0000313" key="1">
    <source>
        <dbReference type="EMBL" id="TKB48466.1"/>
    </source>
</evidence>